<feature type="non-terminal residue" evidence="1">
    <location>
        <position position="1"/>
    </location>
</feature>
<gene>
    <name evidence="1" type="primary">ILV5</name>
    <name evidence="1" type="ORF">IWW38_006117</name>
</gene>
<dbReference type="Proteomes" id="UP001139981">
    <property type="component" value="Unassembled WGS sequence"/>
</dbReference>
<dbReference type="EC" id="1.1.1.86" evidence="1"/>
<organism evidence="1 2">
    <name type="scientific">Coemansia aciculifera</name>
    <dbReference type="NCBI Taxonomy" id="417176"/>
    <lineage>
        <taxon>Eukaryota</taxon>
        <taxon>Fungi</taxon>
        <taxon>Fungi incertae sedis</taxon>
        <taxon>Zoopagomycota</taxon>
        <taxon>Kickxellomycotina</taxon>
        <taxon>Kickxellomycetes</taxon>
        <taxon>Kickxellales</taxon>
        <taxon>Kickxellaceae</taxon>
        <taxon>Coemansia</taxon>
    </lineage>
</organism>
<comment type="caution">
    <text evidence="1">The sequence shown here is derived from an EMBL/GenBank/DDBJ whole genome shotgun (WGS) entry which is preliminary data.</text>
</comment>
<evidence type="ECO:0000313" key="1">
    <source>
        <dbReference type="EMBL" id="KAJ2879444.1"/>
    </source>
</evidence>
<reference evidence="1" key="1">
    <citation type="submission" date="2022-07" db="EMBL/GenBank/DDBJ databases">
        <title>Phylogenomic reconstructions and comparative analyses of Kickxellomycotina fungi.</title>
        <authorList>
            <person name="Reynolds N.K."/>
            <person name="Stajich J.E."/>
            <person name="Barry K."/>
            <person name="Grigoriev I.V."/>
            <person name="Crous P."/>
            <person name="Smith M.E."/>
        </authorList>
    </citation>
    <scope>NUCLEOTIDE SEQUENCE</scope>
    <source>
        <strain evidence="1">CBS 190363</strain>
    </source>
</reference>
<accession>A0ACC1LUI5</accession>
<proteinExistence type="predicted"/>
<evidence type="ECO:0000313" key="2">
    <source>
        <dbReference type="Proteomes" id="UP001139981"/>
    </source>
</evidence>
<dbReference type="EMBL" id="JANBVB010003312">
    <property type="protein sequence ID" value="KAJ2879444.1"/>
    <property type="molecule type" value="Genomic_DNA"/>
</dbReference>
<name>A0ACC1LUI5_9FUNG</name>
<keyword evidence="1" id="KW-0560">Oxidoreductase</keyword>
<protein>
    <submittedName>
        <fullName evidence="1">Bifunctional acetohydroxyacid reductoisomerase</fullName>
        <ecNumber evidence="1">1.1.1.86</ecNumber>
    </submittedName>
</protein>
<keyword evidence="2" id="KW-1185">Reference proteome</keyword>
<sequence length="67" mass="7851">FYDASLPVFKDLYESVKNGSETKRALDKNSQADYRESLEVELEEIRNSEIWRAGETVRSLRPENNKK</sequence>